<keyword evidence="2" id="KW-0472">Membrane</keyword>
<evidence type="ECO:0000256" key="2">
    <source>
        <dbReference type="SAM" id="Phobius"/>
    </source>
</evidence>
<dbReference type="RefSeq" id="WP_345936741.1">
    <property type="nucleotide sequence ID" value="NZ_JBBKTW010000001.1"/>
</dbReference>
<feature type="compositionally biased region" description="Low complexity" evidence="1">
    <location>
        <begin position="277"/>
        <end position="293"/>
    </location>
</feature>
<keyword evidence="2" id="KW-1133">Transmembrane helix</keyword>
<protein>
    <submittedName>
        <fullName evidence="3">Divergent polysaccharide deacetylase family protein</fullName>
    </submittedName>
</protein>
<feature type="region of interest" description="Disordered" evidence="1">
    <location>
        <begin position="183"/>
        <end position="303"/>
    </location>
</feature>
<evidence type="ECO:0000313" key="3">
    <source>
        <dbReference type="EMBL" id="MEN2987283.1"/>
    </source>
</evidence>
<feature type="compositionally biased region" description="Pro residues" evidence="1">
    <location>
        <begin position="260"/>
        <end position="276"/>
    </location>
</feature>
<dbReference type="InterPro" id="IPR006837">
    <property type="entry name" value="Divergent_DAC"/>
</dbReference>
<name>A0ABU9YES7_9PROT</name>
<feature type="compositionally biased region" description="Low complexity" evidence="1">
    <location>
        <begin position="234"/>
        <end position="259"/>
    </location>
</feature>
<reference evidence="3 4" key="1">
    <citation type="submission" date="2024-03" db="EMBL/GenBank/DDBJ databases">
        <title>High-quality draft genome sequencing of Tistrella sp. BH-R2-4.</title>
        <authorList>
            <person name="Dong C."/>
        </authorList>
    </citation>
    <scope>NUCLEOTIDE SEQUENCE [LARGE SCALE GENOMIC DNA]</scope>
    <source>
        <strain evidence="3 4">BH-R2-4</strain>
    </source>
</reference>
<dbReference type="SUPFAM" id="SSF88713">
    <property type="entry name" value="Glycoside hydrolase/deacetylase"/>
    <property type="match status" value="1"/>
</dbReference>
<accession>A0ABU9YES7</accession>
<dbReference type="InterPro" id="IPR011330">
    <property type="entry name" value="Glyco_hydro/deAcase_b/a-brl"/>
</dbReference>
<sequence length="595" mass="59014">MTKGEDGGRTGSGAGRKARTGTTGGQQAGKAASSKPQAKTGSRAATPDSKAAATKAAAKGGGAKTTGAKAAGTKGTGTKGTGTKGTGTKGTGTKAAGPRTPPAKPGARPKTLRGPTAGGQRPAGPGLLARFGAALLARRQFAAYGLVGIALLVVAGAVIGSLITPARYEQVARPTLPAGAAVPAPDAAPAPAPANAAAGRPAAPPPAAGREWRPDLAGSGATITGEDASRESRPQAATSGAASAPVPAPAPAQTAAQAPAPMPAPAPTPAPVPTPAAPAAGPAQAARAPDAAAPQPPAEPERQVAAMVPPVPDAAVRPPEGGGMPAWQRFAIKAPAVPKGPRVAIVIDDMGVNKPQSAAAIALPGPITFAFLPYARDVGVQAAKAHAAGHELLVHMPMRPSGPADPGPKALDPALSVADNVARLKHNLDMFGGYVGINNHMGSRATESAPLMQAVMAELKARGLLFLDSRTTAKSVGASSAIATGIPNATRDIFLDHEIDEAKIAGQLDKLEAAARRHGGAIAIGHPHPETLRVLTRWLPAARARGIELVPLTALIPVPGDAGTEEPRTVADQTEAAPARAEEGAVFMDGPVVKE</sequence>
<feature type="transmembrane region" description="Helical" evidence="2">
    <location>
        <begin position="141"/>
        <end position="163"/>
    </location>
</feature>
<proteinExistence type="predicted"/>
<gene>
    <name evidence="3" type="ORF">WG926_03140</name>
</gene>
<organism evidence="3 4">
    <name type="scientific">Tistrella arctica</name>
    <dbReference type="NCBI Taxonomy" id="3133430"/>
    <lineage>
        <taxon>Bacteria</taxon>
        <taxon>Pseudomonadati</taxon>
        <taxon>Pseudomonadota</taxon>
        <taxon>Alphaproteobacteria</taxon>
        <taxon>Geminicoccales</taxon>
        <taxon>Geminicoccaceae</taxon>
        <taxon>Tistrella</taxon>
    </lineage>
</organism>
<dbReference type="EMBL" id="JBBKTW010000001">
    <property type="protein sequence ID" value="MEN2987283.1"/>
    <property type="molecule type" value="Genomic_DNA"/>
</dbReference>
<dbReference type="PANTHER" id="PTHR30105:SF2">
    <property type="entry name" value="DIVERGENT POLYSACCHARIDE DEACETYLASE SUPERFAMILY"/>
    <property type="match status" value="1"/>
</dbReference>
<evidence type="ECO:0000256" key="1">
    <source>
        <dbReference type="SAM" id="MobiDB-lite"/>
    </source>
</evidence>
<evidence type="ECO:0000313" key="4">
    <source>
        <dbReference type="Proteomes" id="UP001413721"/>
    </source>
</evidence>
<dbReference type="Gene3D" id="3.20.20.370">
    <property type="entry name" value="Glycoside hydrolase/deacetylase"/>
    <property type="match status" value="1"/>
</dbReference>
<keyword evidence="4" id="KW-1185">Reference proteome</keyword>
<comment type="caution">
    <text evidence="3">The sequence shown here is derived from an EMBL/GenBank/DDBJ whole genome shotgun (WGS) entry which is preliminary data.</text>
</comment>
<dbReference type="CDD" id="cd10936">
    <property type="entry name" value="CE4_DAC2"/>
    <property type="match status" value="1"/>
</dbReference>
<feature type="region of interest" description="Disordered" evidence="1">
    <location>
        <begin position="1"/>
        <end position="123"/>
    </location>
</feature>
<dbReference type="PANTHER" id="PTHR30105">
    <property type="entry name" value="UNCHARACTERIZED YIBQ-RELATED"/>
    <property type="match status" value="1"/>
</dbReference>
<dbReference type="Pfam" id="PF04748">
    <property type="entry name" value="Polysacc_deac_2"/>
    <property type="match status" value="1"/>
</dbReference>
<feature type="compositionally biased region" description="Gly residues" evidence="1">
    <location>
        <begin position="74"/>
        <end position="90"/>
    </location>
</feature>
<keyword evidence="2" id="KW-0812">Transmembrane</keyword>
<feature type="region of interest" description="Disordered" evidence="1">
    <location>
        <begin position="576"/>
        <end position="595"/>
    </location>
</feature>
<dbReference type="Proteomes" id="UP001413721">
    <property type="component" value="Unassembled WGS sequence"/>
</dbReference>